<dbReference type="PANTHER" id="PTHR33209">
    <property type="entry name" value="PROTEASE 4"/>
    <property type="match status" value="1"/>
</dbReference>
<dbReference type="InterPro" id="IPR002142">
    <property type="entry name" value="Peptidase_S49"/>
</dbReference>
<protein>
    <submittedName>
        <fullName evidence="7">Protease-4</fullName>
    </submittedName>
</protein>
<evidence type="ECO:0000256" key="2">
    <source>
        <dbReference type="ARBA" id="ARBA00022670"/>
    </source>
</evidence>
<evidence type="ECO:0000256" key="3">
    <source>
        <dbReference type="ARBA" id="ARBA00022801"/>
    </source>
</evidence>
<dbReference type="NCBIfam" id="TIGR00706">
    <property type="entry name" value="SppA_dom"/>
    <property type="match status" value="1"/>
</dbReference>
<feature type="domain" description="Peptidase S49" evidence="6">
    <location>
        <begin position="347"/>
        <end position="497"/>
    </location>
</feature>
<dbReference type="Pfam" id="PF01343">
    <property type="entry name" value="Peptidase_S49"/>
    <property type="match status" value="2"/>
</dbReference>
<evidence type="ECO:0000313" key="8">
    <source>
        <dbReference type="Proteomes" id="UP000198825"/>
    </source>
</evidence>
<dbReference type="EMBL" id="LT629799">
    <property type="protein sequence ID" value="SDV02099.1"/>
    <property type="molecule type" value="Genomic_DNA"/>
</dbReference>
<dbReference type="AlphaFoldDB" id="A0A1H2N9C0"/>
<dbReference type="InterPro" id="IPR047272">
    <property type="entry name" value="S49_SppA_C"/>
</dbReference>
<dbReference type="CDD" id="cd07023">
    <property type="entry name" value="S49_Sppa_N_C"/>
    <property type="match status" value="1"/>
</dbReference>
<evidence type="ECO:0000313" key="7">
    <source>
        <dbReference type="EMBL" id="SDV02099.1"/>
    </source>
</evidence>
<dbReference type="InterPro" id="IPR029045">
    <property type="entry name" value="ClpP/crotonase-like_dom_sf"/>
</dbReference>
<keyword evidence="4" id="KW-0720">Serine protease</keyword>
<dbReference type="GO" id="GO:0006508">
    <property type="term" value="P:proteolysis"/>
    <property type="evidence" value="ECO:0007669"/>
    <property type="project" value="UniProtKB-KW"/>
</dbReference>
<evidence type="ECO:0000256" key="5">
    <source>
        <dbReference type="SAM" id="MobiDB-lite"/>
    </source>
</evidence>
<evidence type="ECO:0000256" key="4">
    <source>
        <dbReference type="ARBA" id="ARBA00022825"/>
    </source>
</evidence>
<accession>A0A1H2N9C0</accession>
<dbReference type="STRING" id="546874.SAMN04488544_3584"/>
<dbReference type="InterPro" id="IPR047217">
    <property type="entry name" value="S49_SppA_67K_type_N"/>
</dbReference>
<reference evidence="8" key="1">
    <citation type="submission" date="2016-10" db="EMBL/GenBank/DDBJ databases">
        <authorList>
            <person name="Varghese N."/>
            <person name="Submissions S."/>
        </authorList>
    </citation>
    <scope>NUCLEOTIDE SEQUENCE [LARGE SCALE GENOMIC DNA]</scope>
    <source>
        <strain evidence="8">DSM 21743</strain>
    </source>
</reference>
<comment type="similarity">
    <text evidence="1">Belongs to the peptidase S49 family.</text>
</comment>
<keyword evidence="2 7" id="KW-0645">Protease</keyword>
<dbReference type="Gene3D" id="3.90.226.10">
    <property type="entry name" value="2-enoyl-CoA Hydratase, Chain A, domain 1"/>
    <property type="match status" value="3"/>
</dbReference>
<name>A0A1H2N9C0_9ACTN</name>
<dbReference type="PANTHER" id="PTHR33209:SF1">
    <property type="entry name" value="PEPTIDASE S49 DOMAIN-CONTAINING PROTEIN"/>
    <property type="match status" value="1"/>
</dbReference>
<feature type="region of interest" description="Disordered" evidence="5">
    <location>
        <begin position="510"/>
        <end position="531"/>
    </location>
</feature>
<evidence type="ECO:0000256" key="1">
    <source>
        <dbReference type="ARBA" id="ARBA00008683"/>
    </source>
</evidence>
<keyword evidence="8" id="KW-1185">Reference proteome</keyword>
<sequence>MGGVASSTGSGRALPGTAPLLLEIDLTSAPADPAPGDPLARLAARGRPQRGPLLRALHEAGSDRRVVGLVAKVGGTLPWALAQELRAGVAAFAASGKPTVAWAESFAAGGSDLPAYALASAFDEVWLQPTGEVALLGVAVETTFLRGALDKLGVEPELQGRYEYKNAVDRISRSELTPAHRESLERLSGSLLEGAVADVGAGRGLPVEEVRRLVDTGPRTADEARRAGLVDRLGYRDEVYASVRARVGEDATLLFADRWRPRRRPALPSLPGRSRGHVAVVEVRGGIVSGPSRRGASGPSVGSDTVTADLRAVLDDDSARAVVLHVDSPGGSAVASDTIWRDVCRVRDSGRPVVVSMGSVAASGGYYVACPADVVVALPATLTGSIGVFGGKFVVTDLLERVGLTTGVVEQGARARMFSARRSFTDEERERLDASLDAVYQDFTSRVAEGRGLSREAVEGVARGRVWTGADARTVGLVDELGGLHDAVRIARERADLPDRAPVRPARHVGPLARVGRPRNSEDPRATASPGASALGALAGLAGLTGSAGIAGPDAAAGLDGLARFLGLPAGSELRMPPVALR</sequence>
<dbReference type="GO" id="GO:0008236">
    <property type="term" value="F:serine-type peptidase activity"/>
    <property type="evidence" value="ECO:0007669"/>
    <property type="project" value="UniProtKB-KW"/>
</dbReference>
<organism evidence="7 8">
    <name type="scientific">Microlunatus sagamiharensis</name>
    <dbReference type="NCBI Taxonomy" id="546874"/>
    <lineage>
        <taxon>Bacteria</taxon>
        <taxon>Bacillati</taxon>
        <taxon>Actinomycetota</taxon>
        <taxon>Actinomycetes</taxon>
        <taxon>Propionibacteriales</taxon>
        <taxon>Propionibacteriaceae</taxon>
        <taxon>Microlunatus</taxon>
    </lineage>
</organism>
<dbReference type="InterPro" id="IPR004635">
    <property type="entry name" value="Pept_S49_SppA"/>
</dbReference>
<feature type="domain" description="Peptidase S49" evidence="6">
    <location>
        <begin position="92"/>
        <end position="245"/>
    </location>
</feature>
<evidence type="ECO:0000259" key="6">
    <source>
        <dbReference type="Pfam" id="PF01343"/>
    </source>
</evidence>
<dbReference type="CDD" id="cd07018">
    <property type="entry name" value="S49_SppA_67K_type"/>
    <property type="match status" value="1"/>
</dbReference>
<dbReference type="SUPFAM" id="SSF52096">
    <property type="entry name" value="ClpP/crotonase"/>
    <property type="match status" value="2"/>
</dbReference>
<gene>
    <name evidence="7" type="ORF">SAMN04488544_3584</name>
</gene>
<dbReference type="Proteomes" id="UP000198825">
    <property type="component" value="Chromosome I"/>
</dbReference>
<proteinExistence type="inferred from homology"/>
<keyword evidence="3" id="KW-0378">Hydrolase</keyword>